<organism evidence="11 12">
    <name type="scientific">Hibiscus syriacus</name>
    <name type="common">Rose of Sharon</name>
    <dbReference type="NCBI Taxonomy" id="106335"/>
    <lineage>
        <taxon>Eukaryota</taxon>
        <taxon>Viridiplantae</taxon>
        <taxon>Streptophyta</taxon>
        <taxon>Embryophyta</taxon>
        <taxon>Tracheophyta</taxon>
        <taxon>Spermatophyta</taxon>
        <taxon>Magnoliopsida</taxon>
        <taxon>eudicotyledons</taxon>
        <taxon>Gunneridae</taxon>
        <taxon>Pentapetalae</taxon>
        <taxon>rosids</taxon>
        <taxon>malvids</taxon>
        <taxon>Malvales</taxon>
        <taxon>Malvaceae</taxon>
        <taxon>Malvoideae</taxon>
        <taxon>Hibiscus</taxon>
    </lineage>
</organism>
<evidence type="ECO:0000256" key="1">
    <source>
        <dbReference type="ARBA" id="ARBA00004194"/>
    </source>
</evidence>
<keyword evidence="3" id="KW-0489">Methyltransferase</keyword>
<comment type="subcellular location">
    <subcellularLocation>
        <location evidence="1">Golgi apparatus membrane</location>
        <topology evidence="1">Single-pass membrane protein</topology>
    </subcellularLocation>
</comment>
<dbReference type="OrthoDB" id="1896682at2759"/>
<keyword evidence="8 10" id="KW-0472">Membrane</keyword>
<dbReference type="EMBL" id="VEPZ02001663">
    <property type="protein sequence ID" value="KAE8663869.1"/>
    <property type="molecule type" value="Genomic_DNA"/>
</dbReference>
<dbReference type="InterPro" id="IPR029063">
    <property type="entry name" value="SAM-dependent_MTases_sf"/>
</dbReference>
<dbReference type="GO" id="GO:0009827">
    <property type="term" value="P:plant-type cell wall modification"/>
    <property type="evidence" value="ECO:0007669"/>
    <property type="project" value="UniProtKB-ARBA"/>
</dbReference>
<sequence>MNREETARSGHFPADRRWIFPLVIAGLVAGAILTSSFLKEADYSLLCSVANIRPSSQAAVAENSATPVQLEAIVHYATSRIVPQQNFGEISVTLDVLKKRSPCNFLVFGLGYDSLMWTSLNPNGNTVFLEEDPKWVQTVLRDAPNLHAHPVKYRTQLMEADRLLSHYRSEPSCFPSKAYLRGNEKCKLALTGFPDEFYDTEWDLIMIDAPRGYFPEAPGRMAAIFSAAVMARNRKGPGVTHVFLHDVDRKIEKTFAEEFLCRKFLVKTVGRLWHFEIPSAADMSSHDGAQFC</sequence>
<evidence type="ECO:0000256" key="7">
    <source>
        <dbReference type="ARBA" id="ARBA00023034"/>
    </source>
</evidence>
<evidence type="ECO:0000256" key="8">
    <source>
        <dbReference type="ARBA" id="ARBA00023136"/>
    </source>
</evidence>
<dbReference type="FunFam" id="3.40.50.150:FF:000263">
    <property type="entry name" value="Putative methyltransferase"/>
    <property type="match status" value="1"/>
</dbReference>
<evidence type="ECO:0000256" key="5">
    <source>
        <dbReference type="ARBA" id="ARBA00022692"/>
    </source>
</evidence>
<comment type="similarity">
    <text evidence="2">Belongs to the methyltransferase superfamily.</text>
</comment>
<keyword evidence="12" id="KW-1185">Reference proteome</keyword>
<dbReference type="InterPro" id="IPR006514">
    <property type="entry name" value="IRX15/GXM/AGM"/>
</dbReference>
<dbReference type="Proteomes" id="UP000436088">
    <property type="component" value="Unassembled WGS sequence"/>
</dbReference>
<evidence type="ECO:0000313" key="12">
    <source>
        <dbReference type="Proteomes" id="UP000436088"/>
    </source>
</evidence>
<keyword evidence="5 10" id="KW-0812">Transmembrane</keyword>
<evidence type="ECO:0000256" key="10">
    <source>
        <dbReference type="SAM" id="Phobius"/>
    </source>
</evidence>
<gene>
    <name evidence="11" type="ORF">F3Y22_tig00112864pilonHSYRG00071</name>
</gene>
<comment type="caution">
    <text evidence="11">The sequence shown here is derived from an EMBL/GenBank/DDBJ whole genome shotgun (WGS) entry which is preliminary data.</text>
</comment>
<name>A0A6A2XYL9_HIBSY</name>
<dbReference type="GO" id="GO:0032259">
    <property type="term" value="P:methylation"/>
    <property type="evidence" value="ECO:0007669"/>
    <property type="project" value="UniProtKB-KW"/>
</dbReference>
<dbReference type="GO" id="GO:0030775">
    <property type="term" value="F:glucuronoxylan 4-O-methyltransferase activity"/>
    <property type="evidence" value="ECO:0007669"/>
    <property type="project" value="UniProtKB-ARBA"/>
</dbReference>
<keyword evidence="6 10" id="KW-1133">Transmembrane helix</keyword>
<evidence type="ECO:0000256" key="4">
    <source>
        <dbReference type="ARBA" id="ARBA00022679"/>
    </source>
</evidence>
<evidence type="ECO:0000256" key="6">
    <source>
        <dbReference type="ARBA" id="ARBA00022989"/>
    </source>
</evidence>
<keyword evidence="7" id="KW-0333">Golgi apparatus</keyword>
<dbReference type="GO" id="GO:0045492">
    <property type="term" value="P:xylan biosynthetic process"/>
    <property type="evidence" value="ECO:0007669"/>
    <property type="project" value="InterPro"/>
</dbReference>
<keyword evidence="4" id="KW-0808">Transferase</keyword>
<dbReference type="PANTHER" id="PTHR31444">
    <property type="entry name" value="OS11G0490100 PROTEIN"/>
    <property type="match status" value="1"/>
</dbReference>
<evidence type="ECO:0000313" key="11">
    <source>
        <dbReference type="EMBL" id="KAE8663869.1"/>
    </source>
</evidence>
<evidence type="ECO:0000256" key="9">
    <source>
        <dbReference type="ARBA" id="ARBA00057260"/>
    </source>
</evidence>
<proteinExistence type="inferred from homology"/>
<comment type="function">
    <text evidence="9">Involved in the methylation of glucuronic acid of different plant cell wall component, but mainly on side chains of arabinogalactans.</text>
</comment>
<dbReference type="GO" id="GO:0000139">
    <property type="term" value="C:Golgi membrane"/>
    <property type="evidence" value="ECO:0007669"/>
    <property type="project" value="UniProtKB-SubCell"/>
</dbReference>
<evidence type="ECO:0000256" key="2">
    <source>
        <dbReference type="ARBA" id="ARBA00008361"/>
    </source>
</evidence>
<dbReference type="NCBIfam" id="TIGR01627">
    <property type="entry name" value="A_thal_3515"/>
    <property type="match status" value="1"/>
</dbReference>
<evidence type="ECO:0000256" key="3">
    <source>
        <dbReference type="ARBA" id="ARBA00022603"/>
    </source>
</evidence>
<dbReference type="Gene3D" id="3.40.50.150">
    <property type="entry name" value="Vaccinia Virus protein VP39"/>
    <property type="match status" value="1"/>
</dbReference>
<protein>
    <submittedName>
        <fullName evidence="11">Glucuronoxylan 4-O-methyltransferase 1</fullName>
    </submittedName>
</protein>
<dbReference type="AlphaFoldDB" id="A0A6A2XYL9"/>
<dbReference type="Pfam" id="PF21729">
    <property type="entry name" value="IRX15_IRX15L_GXM"/>
    <property type="match status" value="1"/>
</dbReference>
<feature type="transmembrane region" description="Helical" evidence="10">
    <location>
        <begin position="18"/>
        <end position="38"/>
    </location>
</feature>
<reference evidence="11" key="1">
    <citation type="submission" date="2019-09" db="EMBL/GenBank/DDBJ databases">
        <title>Draft genome information of white flower Hibiscus syriacus.</title>
        <authorList>
            <person name="Kim Y.-M."/>
        </authorList>
    </citation>
    <scope>NUCLEOTIDE SEQUENCE [LARGE SCALE GENOMIC DNA]</scope>
    <source>
        <strain evidence="11">YM2019G1</strain>
    </source>
</reference>
<accession>A0A6A2XYL9</accession>